<evidence type="ECO:0000256" key="17">
    <source>
        <dbReference type="ARBA" id="ARBA00023180"/>
    </source>
</evidence>
<evidence type="ECO:0000313" key="24">
    <source>
        <dbReference type="Proteomes" id="UP000027616"/>
    </source>
</evidence>
<evidence type="ECO:0000256" key="7">
    <source>
        <dbReference type="ARBA" id="ARBA00022645"/>
    </source>
</evidence>
<evidence type="ECO:0000256" key="8">
    <source>
        <dbReference type="ARBA" id="ARBA00022670"/>
    </source>
</evidence>
<dbReference type="Gene3D" id="3.50.30.30">
    <property type="match status" value="1"/>
</dbReference>
<evidence type="ECO:0000256" key="18">
    <source>
        <dbReference type="ARBA" id="ARBA00023228"/>
    </source>
</evidence>
<evidence type="ECO:0000256" key="20">
    <source>
        <dbReference type="ARBA" id="ARBA00033328"/>
    </source>
</evidence>
<keyword evidence="8" id="KW-0645">Protease</keyword>
<proteinExistence type="predicted"/>
<evidence type="ECO:0000256" key="1">
    <source>
        <dbReference type="ARBA" id="ARBA00004240"/>
    </source>
</evidence>
<keyword evidence="12" id="KW-0256">Endoplasmic reticulum</keyword>
<evidence type="ECO:0000313" key="23">
    <source>
        <dbReference type="EMBL" id="CDN32664.1"/>
    </source>
</evidence>
<dbReference type="STRING" id="1433126.BN938_2594"/>
<dbReference type="PANTHER" id="PTHR12053:SF3">
    <property type="entry name" value="CARBOXYPEPTIDASE Q"/>
    <property type="match status" value="1"/>
</dbReference>
<dbReference type="GO" id="GO:0005576">
    <property type="term" value="C:extracellular region"/>
    <property type="evidence" value="ECO:0007669"/>
    <property type="project" value="UniProtKB-SubCell"/>
</dbReference>
<evidence type="ECO:0000256" key="4">
    <source>
        <dbReference type="ARBA" id="ARBA00004613"/>
    </source>
</evidence>
<evidence type="ECO:0000256" key="14">
    <source>
        <dbReference type="ARBA" id="ARBA00023034"/>
    </source>
</evidence>
<dbReference type="HOGENOM" id="CLU_033697_1_1_10"/>
<dbReference type="EMBL" id="HG934468">
    <property type="protein sequence ID" value="CDN32664.1"/>
    <property type="molecule type" value="Genomic_DNA"/>
</dbReference>
<keyword evidence="23" id="KW-0031">Aminopeptidase</keyword>
<dbReference type="KEGG" id="rbc:BN938_2594"/>
<evidence type="ECO:0000256" key="11">
    <source>
        <dbReference type="ARBA" id="ARBA00022801"/>
    </source>
</evidence>
<keyword evidence="11" id="KW-0378">Hydrolase</keyword>
<evidence type="ECO:0000256" key="19">
    <source>
        <dbReference type="ARBA" id="ARBA00025833"/>
    </source>
</evidence>
<sequence>MKKLLTTIYLVLFALTATAQDTTILNKMRRIERESSQVERYSYLLLDLAGSRLAGSDGAERGYKIAREAMAAMGLSNARVEFARRWHRGGFDIEKSYAAMSVPYYQPFFPAIVGWTGGTEGLRRGEVIVIDDVDSTTFANKYRGKLEGKIVLMPSRATYAMNFSTPSATRISDENLEKLAAAPTPEPTAMQRRNRPPQQRLIDWVRAENPLAVVNCSGDFNNPGVTFFNHQQGDKPIAPEFNLAVESYGLMKRLVENGERVVMELDFKTRFTGNRPINNVVAEIEGTDLKDELVIIGGHIDSYHLSPGAGDDAAGCIVMMEAMRLLKEAGVKPRRTIRIVLWGGEEMGLHGSAGYVEQFVGRRDAPLKEHSKISCYINSDYGPGKFRGIYTQANEAAYPIFATWLAPFKNDGCSTVSNLSVGSTDHISFDIAGIPAFQFISDNLEWGRASHRVTDFADRMIYADTKHNALVVAWLAYCAAMSDEKMPRK</sequence>
<evidence type="ECO:0000259" key="22">
    <source>
        <dbReference type="Pfam" id="PF04389"/>
    </source>
</evidence>
<dbReference type="SUPFAM" id="SSF53187">
    <property type="entry name" value="Zn-dependent exopeptidases"/>
    <property type="match status" value="1"/>
</dbReference>
<dbReference type="InterPro" id="IPR007484">
    <property type="entry name" value="Peptidase_M28"/>
</dbReference>
<organism evidence="23 24">
    <name type="scientific">Mucinivorans hirudinis</name>
    <dbReference type="NCBI Taxonomy" id="1433126"/>
    <lineage>
        <taxon>Bacteria</taxon>
        <taxon>Pseudomonadati</taxon>
        <taxon>Bacteroidota</taxon>
        <taxon>Bacteroidia</taxon>
        <taxon>Bacteroidales</taxon>
        <taxon>Rikenellaceae</taxon>
        <taxon>Mucinivorans</taxon>
    </lineage>
</organism>
<dbReference type="GO" id="GO:0006508">
    <property type="term" value="P:proteolysis"/>
    <property type="evidence" value="ECO:0007669"/>
    <property type="project" value="UniProtKB-KW"/>
</dbReference>
<dbReference type="GO" id="GO:0046872">
    <property type="term" value="F:metal ion binding"/>
    <property type="evidence" value="ECO:0007669"/>
    <property type="project" value="UniProtKB-KW"/>
</dbReference>
<keyword evidence="7" id="KW-0121">Carboxypeptidase</keyword>
<dbReference type="AlphaFoldDB" id="A0A060REG3"/>
<protein>
    <recommendedName>
        <fullName evidence="5">Carboxypeptidase Q</fullName>
    </recommendedName>
    <alternativeName>
        <fullName evidence="20">Plasma glutamate carboxypeptidase</fullName>
    </alternativeName>
</protein>
<feature type="chain" id="PRO_5001590867" description="Carboxypeptidase Q" evidence="21">
    <location>
        <begin position="20"/>
        <end position="489"/>
    </location>
</feature>
<dbReference type="GO" id="GO:0004177">
    <property type="term" value="F:aminopeptidase activity"/>
    <property type="evidence" value="ECO:0007669"/>
    <property type="project" value="UniProtKB-KW"/>
</dbReference>
<dbReference type="PATRIC" id="fig|1433126.3.peg.2568"/>
<keyword evidence="14" id="KW-0333">Golgi apparatus</keyword>
<dbReference type="InterPro" id="IPR039866">
    <property type="entry name" value="CPQ"/>
</dbReference>
<dbReference type="PANTHER" id="PTHR12053">
    <property type="entry name" value="PROTEASE FAMILY M28 PLASMA GLUTAMATE CARBOXYPEPTIDASE-RELATED"/>
    <property type="match status" value="1"/>
</dbReference>
<dbReference type="eggNOG" id="COG2234">
    <property type="taxonomic scope" value="Bacteria"/>
</dbReference>
<dbReference type="GO" id="GO:0004180">
    <property type="term" value="F:carboxypeptidase activity"/>
    <property type="evidence" value="ECO:0007669"/>
    <property type="project" value="UniProtKB-KW"/>
</dbReference>
<evidence type="ECO:0000256" key="6">
    <source>
        <dbReference type="ARBA" id="ARBA00022525"/>
    </source>
</evidence>
<evidence type="ECO:0000256" key="13">
    <source>
        <dbReference type="ARBA" id="ARBA00022833"/>
    </source>
</evidence>
<gene>
    <name evidence="23" type="ORF">BN938_2594</name>
</gene>
<keyword evidence="9" id="KW-0479">Metal-binding</keyword>
<dbReference type="Proteomes" id="UP000027616">
    <property type="component" value="Chromosome I"/>
</dbReference>
<dbReference type="Pfam" id="PF04389">
    <property type="entry name" value="Peptidase_M28"/>
    <property type="match status" value="1"/>
</dbReference>
<feature type="signal peptide" evidence="21">
    <location>
        <begin position="1"/>
        <end position="19"/>
    </location>
</feature>
<dbReference type="GO" id="GO:0070573">
    <property type="term" value="F:metallodipeptidase activity"/>
    <property type="evidence" value="ECO:0007669"/>
    <property type="project" value="InterPro"/>
</dbReference>
<evidence type="ECO:0000256" key="21">
    <source>
        <dbReference type="SAM" id="SignalP"/>
    </source>
</evidence>
<keyword evidence="17" id="KW-0325">Glycoprotein</keyword>
<evidence type="ECO:0000256" key="9">
    <source>
        <dbReference type="ARBA" id="ARBA00022723"/>
    </source>
</evidence>
<evidence type="ECO:0000256" key="15">
    <source>
        <dbReference type="ARBA" id="ARBA00023049"/>
    </source>
</evidence>
<dbReference type="GO" id="GO:0005764">
    <property type="term" value="C:lysosome"/>
    <property type="evidence" value="ECO:0007669"/>
    <property type="project" value="UniProtKB-SubCell"/>
</dbReference>
<keyword evidence="18" id="KW-0458">Lysosome</keyword>
<keyword evidence="24" id="KW-1185">Reference proteome</keyword>
<evidence type="ECO:0000256" key="10">
    <source>
        <dbReference type="ARBA" id="ARBA00022729"/>
    </source>
</evidence>
<evidence type="ECO:0000256" key="3">
    <source>
        <dbReference type="ARBA" id="ARBA00004555"/>
    </source>
</evidence>
<keyword evidence="13" id="KW-0862">Zinc</keyword>
<comment type="subcellular location">
    <subcellularLocation>
        <location evidence="1">Endoplasmic reticulum</location>
    </subcellularLocation>
    <subcellularLocation>
        <location evidence="3">Golgi apparatus</location>
    </subcellularLocation>
    <subcellularLocation>
        <location evidence="2">Lysosome</location>
    </subcellularLocation>
    <subcellularLocation>
        <location evidence="4">Secreted</location>
    </subcellularLocation>
</comment>
<keyword evidence="10 21" id="KW-0732">Signal</keyword>
<evidence type="ECO:0000256" key="12">
    <source>
        <dbReference type="ARBA" id="ARBA00022824"/>
    </source>
</evidence>
<comment type="subunit">
    <text evidence="19">Homodimer. The monomeric form is inactive while the homodimer is active.</text>
</comment>
<keyword evidence="16" id="KW-0865">Zymogen</keyword>
<dbReference type="Gene3D" id="3.40.630.10">
    <property type="entry name" value="Zn peptidases"/>
    <property type="match status" value="1"/>
</dbReference>
<reference evidence="23 24" key="1">
    <citation type="journal article" date="2015" name="Genome Announc.">
        <title>Complete Genome Sequence of the Novel Leech Symbiont Mucinivorans hirudinis M3T.</title>
        <authorList>
            <person name="Nelson M.C."/>
            <person name="Bomar L."/>
            <person name="Graf J."/>
        </authorList>
    </citation>
    <scope>NUCLEOTIDE SEQUENCE [LARGE SCALE GENOMIC DNA]</scope>
    <source>
        <strain evidence="24">M3</strain>
    </source>
</reference>
<keyword evidence="6" id="KW-0964">Secreted</keyword>
<feature type="domain" description="Peptidase M28" evidence="22">
    <location>
        <begin position="279"/>
        <end position="472"/>
    </location>
</feature>
<evidence type="ECO:0000256" key="2">
    <source>
        <dbReference type="ARBA" id="ARBA00004371"/>
    </source>
</evidence>
<evidence type="ECO:0000256" key="16">
    <source>
        <dbReference type="ARBA" id="ARBA00023145"/>
    </source>
</evidence>
<keyword evidence="15" id="KW-0482">Metalloprotease</keyword>
<name>A0A060REG3_9BACT</name>
<accession>A0A060REG3</accession>
<evidence type="ECO:0000256" key="5">
    <source>
        <dbReference type="ARBA" id="ARBA00014116"/>
    </source>
</evidence>